<comment type="caution">
    <text evidence="4">The sequence shown here is derived from an EMBL/GenBank/DDBJ whole genome shotgun (WGS) entry which is preliminary data.</text>
</comment>
<dbReference type="STRING" id="1754192.A0A1Y1WXT0"/>
<keyword evidence="1" id="KW-0677">Repeat</keyword>
<dbReference type="Gene3D" id="1.25.40.20">
    <property type="entry name" value="Ankyrin repeat-containing domain"/>
    <property type="match status" value="1"/>
</dbReference>
<feature type="repeat" description="ANK" evidence="3">
    <location>
        <begin position="67"/>
        <end position="92"/>
    </location>
</feature>
<dbReference type="PANTHER" id="PTHR24198">
    <property type="entry name" value="ANKYRIN REPEAT AND PROTEIN KINASE DOMAIN-CONTAINING PROTEIN"/>
    <property type="match status" value="1"/>
</dbReference>
<dbReference type="SUPFAM" id="SSF48403">
    <property type="entry name" value="Ankyrin repeat"/>
    <property type="match status" value="1"/>
</dbReference>
<dbReference type="SMART" id="SM00248">
    <property type="entry name" value="ANK"/>
    <property type="match status" value="3"/>
</dbReference>
<proteinExistence type="predicted"/>
<gene>
    <name evidence="4" type="ORF">BCR32DRAFT_185782</name>
</gene>
<evidence type="ECO:0000256" key="3">
    <source>
        <dbReference type="PROSITE-ProRule" id="PRU00023"/>
    </source>
</evidence>
<dbReference type="EMBL" id="MCFG01000213">
    <property type="protein sequence ID" value="ORX78379.1"/>
    <property type="molecule type" value="Genomic_DNA"/>
</dbReference>
<dbReference type="PANTHER" id="PTHR24198:SF165">
    <property type="entry name" value="ANKYRIN REPEAT-CONTAINING PROTEIN-RELATED"/>
    <property type="match status" value="1"/>
</dbReference>
<reference evidence="4 5" key="1">
    <citation type="submission" date="2016-08" db="EMBL/GenBank/DDBJ databases">
        <title>A Parts List for Fungal Cellulosomes Revealed by Comparative Genomics.</title>
        <authorList>
            <consortium name="DOE Joint Genome Institute"/>
            <person name="Haitjema C.H."/>
            <person name="Gilmore S.P."/>
            <person name="Henske J.K."/>
            <person name="Solomon K.V."/>
            <person name="De Groot R."/>
            <person name="Kuo A."/>
            <person name="Mondo S.J."/>
            <person name="Salamov A.A."/>
            <person name="Labutti K."/>
            <person name="Zhao Z."/>
            <person name="Chiniquy J."/>
            <person name="Barry K."/>
            <person name="Brewer H.M."/>
            <person name="Purvine S.O."/>
            <person name="Wright A.T."/>
            <person name="Boxma B."/>
            <person name="Van Alen T."/>
            <person name="Hackstein J.H."/>
            <person name="Baker S.E."/>
            <person name="Grigoriev I.V."/>
            <person name="O'Malley M.A."/>
        </authorList>
    </citation>
    <scope>NUCLEOTIDE SEQUENCE [LARGE SCALE GENOMIC DNA]</scope>
    <source>
        <strain evidence="4 5">S4</strain>
    </source>
</reference>
<evidence type="ECO:0000313" key="5">
    <source>
        <dbReference type="Proteomes" id="UP000193944"/>
    </source>
</evidence>
<keyword evidence="5" id="KW-1185">Reference proteome</keyword>
<feature type="non-terminal residue" evidence="4">
    <location>
        <position position="1"/>
    </location>
</feature>
<dbReference type="PROSITE" id="PS50297">
    <property type="entry name" value="ANK_REP_REGION"/>
    <property type="match status" value="2"/>
</dbReference>
<feature type="repeat" description="ANK" evidence="3">
    <location>
        <begin position="34"/>
        <end position="66"/>
    </location>
</feature>
<evidence type="ECO:0000256" key="1">
    <source>
        <dbReference type="ARBA" id="ARBA00022737"/>
    </source>
</evidence>
<dbReference type="Proteomes" id="UP000193944">
    <property type="component" value="Unassembled WGS sequence"/>
</dbReference>
<dbReference type="InterPro" id="IPR036770">
    <property type="entry name" value="Ankyrin_rpt-contain_sf"/>
</dbReference>
<sequence length="92" mass="10299">GKTALVIASEKGNLEVMRWLISYIKNDIDFKTIEGGIALITAAKMGHFDVVEELLNQKINVNSSDSFNRTALQYATENGYLRIVKLLIKNRA</sequence>
<evidence type="ECO:0000256" key="2">
    <source>
        <dbReference type="ARBA" id="ARBA00023043"/>
    </source>
</evidence>
<organism evidence="4 5">
    <name type="scientific">Anaeromyces robustus</name>
    <dbReference type="NCBI Taxonomy" id="1754192"/>
    <lineage>
        <taxon>Eukaryota</taxon>
        <taxon>Fungi</taxon>
        <taxon>Fungi incertae sedis</taxon>
        <taxon>Chytridiomycota</taxon>
        <taxon>Chytridiomycota incertae sedis</taxon>
        <taxon>Neocallimastigomycetes</taxon>
        <taxon>Neocallimastigales</taxon>
        <taxon>Neocallimastigaceae</taxon>
        <taxon>Anaeromyces</taxon>
    </lineage>
</organism>
<evidence type="ECO:0000313" key="4">
    <source>
        <dbReference type="EMBL" id="ORX78379.1"/>
    </source>
</evidence>
<dbReference type="AlphaFoldDB" id="A0A1Y1WXT0"/>
<keyword evidence="2 3" id="KW-0040">ANK repeat</keyword>
<dbReference type="OrthoDB" id="414816at2759"/>
<accession>A0A1Y1WXT0</accession>
<dbReference type="PROSITE" id="PS50088">
    <property type="entry name" value="ANK_REPEAT"/>
    <property type="match status" value="2"/>
</dbReference>
<dbReference type="InterPro" id="IPR002110">
    <property type="entry name" value="Ankyrin_rpt"/>
</dbReference>
<reference evidence="4 5" key="2">
    <citation type="submission" date="2016-08" db="EMBL/GenBank/DDBJ databases">
        <title>Pervasive Adenine N6-methylation of Active Genes in Fungi.</title>
        <authorList>
            <consortium name="DOE Joint Genome Institute"/>
            <person name="Mondo S.J."/>
            <person name="Dannebaum R.O."/>
            <person name="Kuo R.C."/>
            <person name="Labutti K."/>
            <person name="Haridas S."/>
            <person name="Kuo A."/>
            <person name="Salamov A."/>
            <person name="Ahrendt S.R."/>
            <person name="Lipzen A."/>
            <person name="Sullivan W."/>
            <person name="Andreopoulos W.B."/>
            <person name="Clum A."/>
            <person name="Lindquist E."/>
            <person name="Daum C."/>
            <person name="Ramamoorthy G.K."/>
            <person name="Gryganskyi A."/>
            <person name="Culley D."/>
            <person name="Magnuson J.K."/>
            <person name="James T.Y."/>
            <person name="O'Malley M.A."/>
            <person name="Stajich J.E."/>
            <person name="Spatafora J.W."/>
            <person name="Visel A."/>
            <person name="Grigoriev I.V."/>
        </authorList>
    </citation>
    <scope>NUCLEOTIDE SEQUENCE [LARGE SCALE GENOMIC DNA]</scope>
    <source>
        <strain evidence="4 5">S4</strain>
    </source>
</reference>
<protein>
    <submittedName>
        <fullName evidence="4">Ankyrin repeat protein</fullName>
    </submittedName>
</protein>
<name>A0A1Y1WXT0_9FUNG</name>
<dbReference type="Pfam" id="PF12796">
    <property type="entry name" value="Ank_2"/>
    <property type="match status" value="1"/>
</dbReference>
<feature type="non-terminal residue" evidence="4">
    <location>
        <position position="92"/>
    </location>
</feature>